<proteinExistence type="predicted"/>
<dbReference type="STRING" id="1802206.A3D35_01540"/>
<organism evidence="1 2">
    <name type="scientific">Candidatus Staskawiczbacteria bacterium RIFCSPHIGHO2_02_FULL_34_9</name>
    <dbReference type="NCBI Taxonomy" id="1802206"/>
    <lineage>
        <taxon>Bacteria</taxon>
        <taxon>Candidatus Staskawicziibacteriota</taxon>
    </lineage>
</organism>
<dbReference type="AlphaFoldDB" id="A0A1G2HX28"/>
<comment type="caution">
    <text evidence="1">The sequence shown here is derived from an EMBL/GenBank/DDBJ whole genome shotgun (WGS) entry which is preliminary data.</text>
</comment>
<name>A0A1G2HX28_9BACT</name>
<evidence type="ECO:0000313" key="2">
    <source>
        <dbReference type="Proteomes" id="UP000176421"/>
    </source>
</evidence>
<accession>A0A1G2HX28</accession>
<sequence>MKLLIILIITVVWISFLYGDIKELKSEIDSSNYLYDNCSNRLIDYQDALQEANYNIENAQSYAWSSYYDMGYALDDLQTVDEP</sequence>
<protein>
    <submittedName>
        <fullName evidence="1">Uncharacterized protein</fullName>
    </submittedName>
</protein>
<reference evidence="1 2" key="1">
    <citation type="journal article" date="2016" name="Nat. Commun.">
        <title>Thousands of microbial genomes shed light on interconnected biogeochemical processes in an aquifer system.</title>
        <authorList>
            <person name="Anantharaman K."/>
            <person name="Brown C.T."/>
            <person name="Hug L.A."/>
            <person name="Sharon I."/>
            <person name="Castelle C.J."/>
            <person name="Probst A.J."/>
            <person name="Thomas B.C."/>
            <person name="Singh A."/>
            <person name="Wilkins M.J."/>
            <person name="Karaoz U."/>
            <person name="Brodie E.L."/>
            <person name="Williams K.H."/>
            <person name="Hubbard S.S."/>
            <person name="Banfield J.F."/>
        </authorList>
    </citation>
    <scope>NUCLEOTIDE SEQUENCE [LARGE SCALE GENOMIC DNA]</scope>
</reference>
<dbReference type="EMBL" id="MHOS01000044">
    <property type="protein sequence ID" value="OGZ67096.1"/>
    <property type="molecule type" value="Genomic_DNA"/>
</dbReference>
<evidence type="ECO:0000313" key="1">
    <source>
        <dbReference type="EMBL" id="OGZ67096.1"/>
    </source>
</evidence>
<dbReference type="Proteomes" id="UP000176421">
    <property type="component" value="Unassembled WGS sequence"/>
</dbReference>
<gene>
    <name evidence="1" type="ORF">A3D35_01540</name>
</gene>